<dbReference type="GO" id="GO:0003743">
    <property type="term" value="F:translation initiation factor activity"/>
    <property type="evidence" value="ECO:0007669"/>
    <property type="project" value="UniProtKB-KW"/>
</dbReference>
<dbReference type="InterPro" id="IPR001288">
    <property type="entry name" value="Translation_initiation_fac_3"/>
</dbReference>
<sequence length="64" mass="7412">NAQKFLSKGDKVKFTVQFKGREMQHTNLGYNLMNRIINDTSTLGKVEVRPKFEGRQIIMIIQSL</sequence>
<dbReference type="PANTHER" id="PTHR10938">
    <property type="entry name" value="TRANSLATION INITIATION FACTOR IF-3"/>
    <property type="match status" value="1"/>
</dbReference>
<dbReference type="PANTHER" id="PTHR10938:SF0">
    <property type="entry name" value="TRANSLATION INITIATION FACTOR IF-3, MITOCHONDRIAL"/>
    <property type="match status" value="1"/>
</dbReference>
<dbReference type="GO" id="GO:0043022">
    <property type="term" value="F:ribosome binding"/>
    <property type="evidence" value="ECO:0007669"/>
    <property type="project" value="TreeGrafter"/>
</dbReference>
<feature type="domain" description="Translation initiation factor 3 C-terminal" evidence="4">
    <location>
        <begin position="1"/>
        <end position="62"/>
    </location>
</feature>
<organism evidence="5">
    <name type="scientific">marine metagenome</name>
    <dbReference type="NCBI Taxonomy" id="408172"/>
    <lineage>
        <taxon>unclassified sequences</taxon>
        <taxon>metagenomes</taxon>
        <taxon>ecological metagenomes</taxon>
    </lineage>
</organism>
<keyword evidence="3" id="KW-0648">Protein biosynthesis</keyword>
<evidence type="ECO:0000259" key="4">
    <source>
        <dbReference type="Pfam" id="PF00707"/>
    </source>
</evidence>
<proteinExistence type="inferred from homology"/>
<reference evidence="5" key="1">
    <citation type="submission" date="2018-05" db="EMBL/GenBank/DDBJ databases">
        <authorList>
            <person name="Lanie J.A."/>
            <person name="Ng W.-L."/>
            <person name="Kazmierczak K.M."/>
            <person name="Andrzejewski T.M."/>
            <person name="Davidsen T.M."/>
            <person name="Wayne K.J."/>
            <person name="Tettelin H."/>
            <person name="Glass J.I."/>
            <person name="Rusch D."/>
            <person name="Podicherti R."/>
            <person name="Tsui H.-C.T."/>
            <person name="Winkler M.E."/>
        </authorList>
    </citation>
    <scope>NUCLEOTIDE SEQUENCE</scope>
</reference>
<dbReference type="Pfam" id="PF00707">
    <property type="entry name" value="IF3_C"/>
    <property type="match status" value="1"/>
</dbReference>
<dbReference type="Gene3D" id="3.30.110.10">
    <property type="entry name" value="Translation initiation factor 3 (IF-3), C-terminal domain"/>
    <property type="match status" value="1"/>
</dbReference>
<protein>
    <recommendedName>
        <fullName evidence="4">Translation initiation factor 3 C-terminal domain-containing protein</fullName>
    </recommendedName>
</protein>
<dbReference type="InterPro" id="IPR019815">
    <property type="entry name" value="Translation_initiation_fac_3_C"/>
</dbReference>
<dbReference type="SUPFAM" id="SSF55200">
    <property type="entry name" value="Translation initiation factor IF3, C-terminal domain"/>
    <property type="match status" value="1"/>
</dbReference>
<evidence type="ECO:0000313" key="5">
    <source>
        <dbReference type="EMBL" id="SVD58145.1"/>
    </source>
</evidence>
<dbReference type="EMBL" id="UINC01159836">
    <property type="protein sequence ID" value="SVD58145.1"/>
    <property type="molecule type" value="Genomic_DNA"/>
</dbReference>
<keyword evidence="2" id="KW-0396">Initiation factor</keyword>
<gene>
    <name evidence="5" type="ORF">METZ01_LOCUS410999</name>
</gene>
<dbReference type="AlphaFoldDB" id="A0A382WIH2"/>
<name>A0A382WIH2_9ZZZZ</name>
<dbReference type="GO" id="GO:0032790">
    <property type="term" value="P:ribosome disassembly"/>
    <property type="evidence" value="ECO:0007669"/>
    <property type="project" value="TreeGrafter"/>
</dbReference>
<evidence type="ECO:0000256" key="3">
    <source>
        <dbReference type="ARBA" id="ARBA00022917"/>
    </source>
</evidence>
<evidence type="ECO:0000256" key="2">
    <source>
        <dbReference type="ARBA" id="ARBA00022540"/>
    </source>
</evidence>
<comment type="similarity">
    <text evidence="1">Belongs to the IF-3 family.</text>
</comment>
<accession>A0A382WIH2</accession>
<feature type="non-terminal residue" evidence="5">
    <location>
        <position position="1"/>
    </location>
</feature>
<dbReference type="InterPro" id="IPR036788">
    <property type="entry name" value="T_IF-3_C_sf"/>
</dbReference>
<evidence type="ECO:0000256" key="1">
    <source>
        <dbReference type="ARBA" id="ARBA00005439"/>
    </source>
</evidence>
<dbReference type="NCBIfam" id="TIGR00168">
    <property type="entry name" value="infC"/>
    <property type="match status" value="1"/>
</dbReference>